<protein>
    <submittedName>
        <fullName evidence="2">Uncharacterized protein</fullName>
    </submittedName>
</protein>
<keyword evidence="1" id="KW-0472">Membrane</keyword>
<sequence>MSTNNKNYLLYFIGAVGIAVLLQFISIGLLGNSVASNIPLLGELLTVIDFLYLTHYLNHGLDLNNMEQFLLRAVSLAATAYTAIKMFDWGFYRLNELFNDSPDFAPIVKGLTIVVAIIIHFFIYFALHTIYIDTLYQLFHRVQVELDTVQKLIQNLQ</sequence>
<dbReference type="RefSeq" id="WP_171633402.1">
    <property type="nucleotide sequence ID" value="NZ_WHNY01000065.1"/>
</dbReference>
<gene>
    <name evidence="2" type="ORF">GC096_22565</name>
</gene>
<feature type="transmembrane region" description="Helical" evidence="1">
    <location>
        <begin position="69"/>
        <end position="87"/>
    </location>
</feature>
<keyword evidence="1" id="KW-1133">Transmembrane helix</keyword>
<keyword evidence="3" id="KW-1185">Reference proteome</keyword>
<feature type="transmembrane region" description="Helical" evidence="1">
    <location>
        <begin position="107"/>
        <end position="127"/>
    </location>
</feature>
<feature type="transmembrane region" description="Helical" evidence="1">
    <location>
        <begin position="9"/>
        <end position="31"/>
    </location>
</feature>
<dbReference type="Proteomes" id="UP000653578">
    <property type="component" value="Unassembled WGS sequence"/>
</dbReference>
<organism evidence="2 3">
    <name type="scientific">Paenibacillus plantarum</name>
    <dbReference type="NCBI Taxonomy" id="2654975"/>
    <lineage>
        <taxon>Bacteria</taxon>
        <taxon>Bacillati</taxon>
        <taxon>Bacillota</taxon>
        <taxon>Bacilli</taxon>
        <taxon>Bacillales</taxon>
        <taxon>Paenibacillaceae</taxon>
        <taxon>Paenibacillus</taxon>
    </lineage>
</organism>
<name>A0ABX1XED4_9BACL</name>
<dbReference type="EMBL" id="WHNY01000065">
    <property type="protein sequence ID" value="NOU66835.1"/>
    <property type="molecule type" value="Genomic_DNA"/>
</dbReference>
<evidence type="ECO:0000313" key="3">
    <source>
        <dbReference type="Proteomes" id="UP000653578"/>
    </source>
</evidence>
<keyword evidence="1" id="KW-0812">Transmembrane</keyword>
<evidence type="ECO:0000256" key="1">
    <source>
        <dbReference type="SAM" id="Phobius"/>
    </source>
</evidence>
<proteinExistence type="predicted"/>
<reference evidence="2 3" key="1">
    <citation type="submission" date="2019-10" db="EMBL/GenBank/DDBJ databases">
        <title>Description of Paenibacillus humi sp. nov.</title>
        <authorList>
            <person name="Carlier A."/>
            <person name="Qi S."/>
        </authorList>
    </citation>
    <scope>NUCLEOTIDE SEQUENCE [LARGE SCALE GENOMIC DNA]</scope>
    <source>
        <strain evidence="2 3">LMG 31461</strain>
    </source>
</reference>
<comment type="caution">
    <text evidence="2">The sequence shown here is derived from an EMBL/GenBank/DDBJ whole genome shotgun (WGS) entry which is preliminary data.</text>
</comment>
<accession>A0ABX1XED4</accession>
<evidence type="ECO:0000313" key="2">
    <source>
        <dbReference type="EMBL" id="NOU66835.1"/>
    </source>
</evidence>
<feature type="transmembrane region" description="Helical" evidence="1">
    <location>
        <begin position="37"/>
        <end position="57"/>
    </location>
</feature>